<dbReference type="Proteomes" id="UP000198379">
    <property type="component" value="Unassembled WGS sequence"/>
</dbReference>
<dbReference type="EMBL" id="FZNY01000001">
    <property type="protein sequence ID" value="SNR38487.1"/>
    <property type="molecule type" value="Genomic_DNA"/>
</dbReference>
<protein>
    <submittedName>
        <fullName evidence="1">Uncharacterized protein</fullName>
    </submittedName>
</protein>
<dbReference type="AlphaFoldDB" id="A0A238VWH1"/>
<proteinExistence type="predicted"/>
<evidence type="ECO:0000313" key="1">
    <source>
        <dbReference type="EMBL" id="SNR38487.1"/>
    </source>
</evidence>
<organism evidence="1 2">
    <name type="scientific">Dokdonia pacifica</name>
    <dbReference type="NCBI Taxonomy" id="1627892"/>
    <lineage>
        <taxon>Bacteria</taxon>
        <taxon>Pseudomonadati</taxon>
        <taxon>Bacteroidota</taxon>
        <taxon>Flavobacteriia</taxon>
        <taxon>Flavobacteriales</taxon>
        <taxon>Flavobacteriaceae</taxon>
        <taxon>Dokdonia</taxon>
    </lineage>
</organism>
<gene>
    <name evidence="1" type="ORF">SAMN06265376_101430</name>
</gene>
<keyword evidence="2" id="KW-1185">Reference proteome</keyword>
<reference evidence="1 2" key="1">
    <citation type="submission" date="2017-06" db="EMBL/GenBank/DDBJ databases">
        <authorList>
            <person name="Kim H.J."/>
            <person name="Triplett B.A."/>
        </authorList>
    </citation>
    <scope>NUCLEOTIDE SEQUENCE [LARGE SCALE GENOMIC DNA]</scope>
    <source>
        <strain evidence="1 2">DSM 25597</strain>
    </source>
</reference>
<dbReference type="OrthoDB" id="8434905at2"/>
<accession>A0A238VWH1</accession>
<sequence length="344" mass="40698">MDREERIKQYLAFVEDEKACKLSENAKLIQSFTSFCETINIKVRLSDFDYQMGLGILCSYENIVLKLNEHISVDKEGLVDFQVLSELFEKKLFSEGALFAPNYILFASNYFRRGFYSGNNFAPRFIEHFWKHDFQYNDVSIALDLDRVRIDIDGPVLIEEDTWYGGKFTKEISKIKDGVSSLRPPQYLDDIELDFLFSKAYALDVYWYTYDEIKVFQALEFKQPSITININEVKYFPVRYVHAEFDMNSKVFRHFDGALQLYTEDEYFERRDNNFNTKTKGEYQVKSKSKKLFKINGDLSVEDWIKFISHFFAKNPLILEYFEGKEPDYLTPYLNAFKKSKGIK</sequence>
<name>A0A238VWH1_9FLAO</name>
<evidence type="ECO:0000313" key="2">
    <source>
        <dbReference type="Proteomes" id="UP000198379"/>
    </source>
</evidence>
<dbReference type="RefSeq" id="WP_089369773.1">
    <property type="nucleotide sequence ID" value="NZ_BMEP01000002.1"/>
</dbReference>